<accession>A0A380TBS1</accession>
<evidence type="ECO:0000313" key="1">
    <source>
        <dbReference type="EMBL" id="SUS05896.1"/>
    </source>
</evidence>
<dbReference type="EMBL" id="UIDG01000135">
    <property type="protein sequence ID" value="SUS05896.1"/>
    <property type="molecule type" value="Genomic_DNA"/>
</dbReference>
<reference evidence="1" key="1">
    <citation type="submission" date="2018-07" db="EMBL/GenBank/DDBJ databases">
        <authorList>
            <person name="Quirk P.G."/>
            <person name="Krulwich T.A."/>
        </authorList>
    </citation>
    <scope>NUCLEOTIDE SEQUENCE</scope>
</reference>
<proteinExistence type="predicted"/>
<protein>
    <submittedName>
        <fullName evidence="1">Uncharacterized protein</fullName>
    </submittedName>
</protein>
<name>A0A380TBS1_9ZZZZ</name>
<gene>
    <name evidence="1" type="ORF">DF3PB_220033</name>
</gene>
<dbReference type="AlphaFoldDB" id="A0A380TBS1"/>
<sequence>MFTQVGSRREMRVRISYFDHNEALASQLPVLATLAHEVSMTDSGLAWFLLQLDVPIVYQGVEYPQAIVASRWNGVRLWGAAPVSAHLLLAASGSVTADQAVSVSSFPHVAWC</sequence>
<organism evidence="1">
    <name type="scientific">metagenome</name>
    <dbReference type="NCBI Taxonomy" id="256318"/>
    <lineage>
        <taxon>unclassified sequences</taxon>
        <taxon>metagenomes</taxon>
    </lineage>
</organism>